<dbReference type="PATRIC" id="fig|234621.6.peg.2789"/>
<dbReference type="InterPro" id="IPR019080">
    <property type="entry name" value="YqaJ_viral_recombinase"/>
</dbReference>
<evidence type="ECO:0000313" key="3">
    <source>
        <dbReference type="EMBL" id="BAH32995.1"/>
    </source>
</evidence>
<dbReference type="AlphaFoldDB" id="C0ZXB0"/>
<name>C0ZXB0_RHOE4</name>
<dbReference type="PANTHER" id="PTHR46609:SF8">
    <property type="entry name" value="YQAJ VIRAL RECOMBINASE DOMAIN-CONTAINING PROTEIN"/>
    <property type="match status" value="1"/>
</dbReference>
<sequence>MTTPNLIELPELEQGTDEWHDQRRGIVTASVVGNLVTSRSLTAIDYACPACDAPADDPCRSKVKAGAIIKTLHPERAEAARQSDSRTILEVASNDTSRGLTALLVAERITGWTDPTFVSDDMMRGIEDEPRARDKYAEHFNVPVREIGFMIREDRGVKLGYSPDGLVGDDGLIEVKSRKQKKQLETVLSGEPPAENMAQLQCGLLVSGRKWIDYVSYSGGMHLWVTRVFPDQRWFDAITAAASTFEANSAEMIRAYEESVVGFPMTERVFTEMEFE</sequence>
<proteinExistence type="predicted"/>
<dbReference type="CDD" id="cd22343">
    <property type="entry name" value="PDDEXK_lambda_exonuclease-like"/>
    <property type="match status" value="1"/>
</dbReference>
<dbReference type="SUPFAM" id="SSF52980">
    <property type="entry name" value="Restriction endonuclease-like"/>
    <property type="match status" value="1"/>
</dbReference>
<evidence type="ECO:0000259" key="1">
    <source>
        <dbReference type="Pfam" id="PF09588"/>
    </source>
</evidence>
<dbReference type="InterPro" id="IPR051703">
    <property type="entry name" value="NF-kappa-B_Signaling_Reg"/>
</dbReference>
<gene>
    <name evidence="3" type="ordered locus">RER_22870</name>
</gene>
<dbReference type="InterPro" id="IPR011604">
    <property type="entry name" value="PDDEXK-like_dom_sf"/>
</dbReference>
<organism evidence="3 4">
    <name type="scientific">Rhodococcus erythropolis (strain PR4 / NBRC 100887)</name>
    <dbReference type="NCBI Taxonomy" id="234621"/>
    <lineage>
        <taxon>Bacteria</taxon>
        <taxon>Bacillati</taxon>
        <taxon>Actinomycetota</taxon>
        <taxon>Actinomycetes</taxon>
        <taxon>Mycobacteriales</taxon>
        <taxon>Nocardiaceae</taxon>
        <taxon>Rhodococcus</taxon>
        <taxon>Rhodococcus erythropolis group</taxon>
    </lineage>
</organism>
<feature type="domain" description="YqaJ viral recombinase" evidence="1">
    <location>
        <begin position="101"/>
        <end position="209"/>
    </location>
</feature>
<dbReference type="Pfam" id="PF09588">
    <property type="entry name" value="YqaJ"/>
    <property type="match status" value="1"/>
</dbReference>
<dbReference type="KEGG" id="rer:RER_22870"/>
<dbReference type="InterPro" id="IPR011335">
    <property type="entry name" value="Restrct_endonuc-II-like"/>
</dbReference>
<dbReference type="EMBL" id="AP008957">
    <property type="protein sequence ID" value="BAH32995.1"/>
    <property type="molecule type" value="Genomic_DNA"/>
</dbReference>
<evidence type="ECO:0000259" key="2">
    <source>
        <dbReference type="Pfam" id="PF24623"/>
    </source>
</evidence>
<reference evidence="3 4" key="2">
    <citation type="journal article" date="2006" name="Environ. Microbiol.">
        <title>Sequence analysis of three plasmids harboured in Rhodococcus erythropolis strain PR4.</title>
        <authorList>
            <person name="Sekine M."/>
            <person name="Tanikawa S."/>
            <person name="Omata S."/>
            <person name="Saito M."/>
            <person name="Fujisawa T."/>
            <person name="Tsukatani N."/>
            <person name="Tajima T."/>
            <person name="Sekigawa T."/>
            <person name="Kosugi H."/>
            <person name="Matsuo Y."/>
            <person name="Nishiko R."/>
            <person name="Imamura K."/>
            <person name="Ito M."/>
            <person name="Narita H."/>
            <person name="Tago S."/>
            <person name="Fujita N."/>
            <person name="Harayama S."/>
        </authorList>
    </citation>
    <scope>NUCLEOTIDE SEQUENCE [LARGE SCALE GENOMIC DNA]</scope>
    <source>
        <strain evidence="4">PR4 / NBRC 100887</strain>
    </source>
</reference>
<dbReference type="RefSeq" id="WP_020907188.1">
    <property type="nucleotide sequence ID" value="NC_012490.1"/>
</dbReference>
<protein>
    <submittedName>
        <fullName evidence="3">Uncharacterized protein</fullName>
    </submittedName>
</protein>
<dbReference type="Gene3D" id="3.90.320.10">
    <property type="match status" value="1"/>
</dbReference>
<dbReference type="Proteomes" id="UP000002204">
    <property type="component" value="Chromosome"/>
</dbReference>
<dbReference type="PANTHER" id="PTHR46609">
    <property type="entry name" value="EXONUCLEASE, PHAGE-TYPE/RECB, C-TERMINAL DOMAIN-CONTAINING PROTEIN"/>
    <property type="match status" value="1"/>
</dbReference>
<accession>C0ZXB0</accession>
<feature type="domain" description="DNA-binding phage zinc finger" evidence="2">
    <location>
        <begin position="19"/>
        <end position="82"/>
    </location>
</feature>
<dbReference type="eggNOG" id="ENOG503036R">
    <property type="taxonomic scope" value="Bacteria"/>
</dbReference>
<evidence type="ECO:0000313" key="4">
    <source>
        <dbReference type="Proteomes" id="UP000002204"/>
    </source>
</evidence>
<dbReference type="InterPro" id="IPR056911">
    <property type="entry name" value="Phage_Znf_bind_put"/>
</dbReference>
<dbReference type="Pfam" id="PF24623">
    <property type="entry name" value="Phage_zn_bind_8"/>
    <property type="match status" value="1"/>
</dbReference>
<dbReference type="HOGENOM" id="CLU_065649_2_0_11"/>
<reference evidence="4" key="1">
    <citation type="submission" date="2005-03" db="EMBL/GenBank/DDBJ databases">
        <title>Comparison of the complete genome sequences of Rhodococcus erythropolis PR4 and Rhodococcus opacus B4.</title>
        <authorList>
            <person name="Takarada H."/>
            <person name="Sekine M."/>
            <person name="Hosoyama A."/>
            <person name="Yamada R."/>
            <person name="Fujisawa T."/>
            <person name="Omata S."/>
            <person name="Shimizu A."/>
            <person name="Tsukatani N."/>
            <person name="Tanikawa S."/>
            <person name="Fujita N."/>
            <person name="Harayama S."/>
        </authorList>
    </citation>
    <scope>NUCLEOTIDE SEQUENCE [LARGE SCALE GENOMIC DNA]</scope>
    <source>
        <strain evidence="4">PR4 / NBRC 100887</strain>
    </source>
</reference>